<protein>
    <recommendedName>
        <fullName evidence="24">MICAL-like protein 2</fullName>
    </recommendedName>
</protein>
<dbReference type="InterPro" id="IPR050540">
    <property type="entry name" value="F-actin_Monoox_Mical"/>
</dbReference>
<organism evidence="22 23">
    <name type="scientific">Esox lucius</name>
    <name type="common">Northern pike</name>
    <dbReference type="NCBI Taxonomy" id="8010"/>
    <lineage>
        <taxon>Eukaryota</taxon>
        <taxon>Metazoa</taxon>
        <taxon>Chordata</taxon>
        <taxon>Craniata</taxon>
        <taxon>Vertebrata</taxon>
        <taxon>Euteleostomi</taxon>
        <taxon>Actinopterygii</taxon>
        <taxon>Neopterygii</taxon>
        <taxon>Teleostei</taxon>
        <taxon>Protacanthopterygii</taxon>
        <taxon>Esociformes</taxon>
        <taxon>Esocidae</taxon>
        <taxon>Esox</taxon>
    </lineage>
</organism>
<feature type="domain" description="LIM zinc-binding" evidence="20">
    <location>
        <begin position="187"/>
        <end position="256"/>
    </location>
</feature>
<dbReference type="GO" id="GO:0005886">
    <property type="term" value="C:plasma membrane"/>
    <property type="evidence" value="ECO:0007669"/>
    <property type="project" value="UniProtKB-SubCell"/>
</dbReference>
<dbReference type="PANTHER" id="PTHR23167:SF87">
    <property type="entry name" value="MICAL-LIKE PROTEIN 2"/>
    <property type="match status" value="1"/>
</dbReference>
<keyword evidence="9" id="KW-0967">Endosome</keyword>
<dbReference type="InterPro" id="IPR036872">
    <property type="entry name" value="CH_dom_sf"/>
</dbReference>
<dbReference type="Gene3D" id="2.10.110.10">
    <property type="entry name" value="Cysteine Rich Protein"/>
    <property type="match status" value="1"/>
</dbReference>
<dbReference type="PANTHER" id="PTHR23167">
    <property type="entry name" value="CALPONIN HOMOLOGY DOMAIN-CONTAINING PROTEIN DDB_G0272472-RELATED"/>
    <property type="match status" value="1"/>
</dbReference>
<dbReference type="Proteomes" id="UP000265140">
    <property type="component" value="Chromosome 11"/>
</dbReference>
<evidence type="ECO:0000256" key="17">
    <source>
        <dbReference type="SAM" id="Coils"/>
    </source>
</evidence>
<evidence type="ECO:0000256" key="13">
    <source>
        <dbReference type="ARBA" id="ARBA00023136"/>
    </source>
</evidence>
<dbReference type="InterPro" id="IPR022735">
    <property type="entry name" value="bMERB_dom"/>
</dbReference>
<feature type="region of interest" description="Disordered" evidence="18">
    <location>
        <begin position="490"/>
        <end position="531"/>
    </location>
</feature>
<evidence type="ECO:0000256" key="14">
    <source>
        <dbReference type="ARBA" id="ARBA00023212"/>
    </source>
</evidence>
<evidence type="ECO:0000256" key="2">
    <source>
        <dbReference type="ARBA" id="ARBA00004202"/>
    </source>
</evidence>
<sequence length="741" mass="82213">MSAIKALQQWCKVKCAGYRDVNITNMTTSFRDGLAFCALIHKHKPDLIDYDSLRKEDVFYNNQLAFRVADDVLGIPALLDAEDMVALRVPDRLSVLTYVSQYYNYFNGRNPIGGMGGIKRPAEGSKEEPSEKKNLPVSMAVVVTEVLTNLPDPCTVHVRTSPKEHRTAPQKTEVLVETTNKTGTLSSKCVVCKCHVHLVQRHFIEGKLYHRSCFRCSECSKVLLAGAYKPCREPGSFICNNHQNSCKPSFPGSVLQTAPPSSTVDPKSDDSRGQCVTRSTSVLLTPIVVTLKPVESVTIPDPQPWTSSAQKTQAARQRFFQSSHSAPERPPSSQRPVGPSGLRNVSLCAEENKIRARAVITNKLAEANCNNNNTRHFVIRTAGRRSGQTECGPAAVKQPEAQNFTDQFNNKEAHWLDTKEESAKSTTASSTTEDVVCAEAPLYWRSKLKPVKKGHGLYSSDAEVDGHAVVVAKLKTDVVFESSAMSVIANVGSTSPRDPPSPKPIPPRAPSPKLPPGHNSAGLGTKNGSYSPLLSTPPLVPVWHRIPTPNQPGHSSNGSGLKCDRYSPPTSWSPMQRRQCPTGSKNGECFAPTNSSRSEMRPPSSHHIPRDQIVKELRQIEDSLGDLERKGVEMEKRLRCCEEEGEGDLLMDPLMVAWFNLIRKKQIYIRRESELVYIAKTQDLEEQQPGVEGELRRLLEKPDHLKSAEERLREDRLMDRLIEIVNGRNAIVEGLDEDRLR</sequence>
<reference evidence="22" key="3">
    <citation type="submission" date="2025-09" db="UniProtKB">
        <authorList>
            <consortium name="Ensembl"/>
        </authorList>
    </citation>
    <scope>IDENTIFICATION</scope>
</reference>
<evidence type="ECO:0000313" key="23">
    <source>
        <dbReference type="Proteomes" id="UP000265140"/>
    </source>
</evidence>
<dbReference type="GO" id="GO:0005856">
    <property type="term" value="C:cytoskeleton"/>
    <property type="evidence" value="ECO:0007669"/>
    <property type="project" value="UniProtKB-SubCell"/>
</dbReference>
<evidence type="ECO:0000313" key="22">
    <source>
        <dbReference type="Ensembl" id="ENSELUP00000090918.1"/>
    </source>
</evidence>
<feature type="domain" description="Calponin-homology (CH)" evidence="19">
    <location>
        <begin position="1"/>
        <end position="107"/>
    </location>
</feature>
<evidence type="ECO:0000256" key="9">
    <source>
        <dbReference type="ARBA" id="ARBA00022753"/>
    </source>
</evidence>
<dbReference type="GO" id="GO:0046872">
    <property type="term" value="F:metal ion binding"/>
    <property type="evidence" value="ECO:0007669"/>
    <property type="project" value="UniProtKB-KW"/>
</dbReference>
<dbReference type="Pfam" id="PF12130">
    <property type="entry name" value="bMERB_dom"/>
    <property type="match status" value="1"/>
</dbReference>
<evidence type="ECO:0000256" key="12">
    <source>
        <dbReference type="ARBA" id="ARBA00023054"/>
    </source>
</evidence>
<keyword evidence="5" id="KW-1003">Cell membrane</keyword>
<dbReference type="Pfam" id="PF00307">
    <property type="entry name" value="CH"/>
    <property type="match status" value="1"/>
</dbReference>
<dbReference type="AlphaFoldDB" id="A0AAY5KP39"/>
<evidence type="ECO:0000256" key="3">
    <source>
        <dbReference type="ARBA" id="ARBA00004245"/>
    </source>
</evidence>
<proteinExistence type="predicted"/>
<keyword evidence="23" id="KW-1185">Reference proteome</keyword>
<name>A0AAY5KP39_ESOLU</name>
<evidence type="ECO:0000256" key="4">
    <source>
        <dbReference type="ARBA" id="ARBA00004316"/>
    </source>
</evidence>
<feature type="compositionally biased region" description="Polar residues" evidence="18">
    <location>
        <begin position="568"/>
        <end position="585"/>
    </location>
</feature>
<feature type="region of interest" description="Disordered" evidence="18">
    <location>
        <begin position="298"/>
        <end position="342"/>
    </location>
</feature>
<reference evidence="22" key="2">
    <citation type="submission" date="2025-08" db="UniProtKB">
        <authorList>
            <consortium name="Ensembl"/>
        </authorList>
    </citation>
    <scope>IDENTIFICATION</scope>
</reference>
<dbReference type="SMART" id="SM00033">
    <property type="entry name" value="CH"/>
    <property type="match status" value="1"/>
</dbReference>
<feature type="region of interest" description="Disordered" evidence="18">
    <location>
        <begin position="568"/>
        <end position="588"/>
    </location>
</feature>
<dbReference type="GO" id="GO:0055037">
    <property type="term" value="C:recycling endosome"/>
    <property type="evidence" value="ECO:0007669"/>
    <property type="project" value="UniProtKB-SubCell"/>
</dbReference>
<dbReference type="InterPro" id="IPR001781">
    <property type="entry name" value="Znf_LIM"/>
</dbReference>
<keyword evidence="7" id="KW-0597">Phosphoprotein</keyword>
<dbReference type="SMART" id="SM01203">
    <property type="entry name" value="DUF3585"/>
    <property type="match status" value="1"/>
</dbReference>
<feature type="compositionally biased region" description="Polar residues" evidence="18">
    <location>
        <begin position="304"/>
        <end position="335"/>
    </location>
</feature>
<dbReference type="GO" id="GO:0042995">
    <property type="term" value="C:cell projection"/>
    <property type="evidence" value="ECO:0007669"/>
    <property type="project" value="UniProtKB-SubCell"/>
</dbReference>
<keyword evidence="15" id="KW-0966">Cell projection</keyword>
<evidence type="ECO:0000256" key="18">
    <source>
        <dbReference type="SAM" id="MobiDB-lite"/>
    </source>
</evidence>
<dbReference type="PROSITE" id="PS50021">
    <property type="entry name" value="CH"/>
    <property type="match status" value="1"/>
</dbReference>
<dbReference type="SUPFAM" id="SSF57716">
    <property type="entry name" value="Glucocorticoid receptor-like (DNA-binding domain)"/>
    <property type="match status" value="1"/>
</dbReference>
<evidence type="ECO:0008006" key="24">
    <source>
        <dbReference type="Google" id="ProtNLM"/>
    </source>
</evidence>
<dbReference type="GeneTree" id="ENSGT00940000160222"/>
<accession>A0AAY5KP39</accession>
<feature type="compositionally biased region" description="Polar residues" evidence="18">
    <location>
        <begin position="254"/>
        <end position="265"/>
    </location>
</feature>
<evidence type="ECO:0000259" key="20">
    <source>
        <dbReference type="PROSITE" id="PS50023"/>
    </source>
</evidence>
<comment type="subcellular location">
    <subcellularLocation>
        <location evidence="2">Cell membrane</location>
        <topology evidence="2">Peripheral membrane protein</topology>
    </subcellularLocation>
    <subcellularLocation>
        <location evidence="4">Cell projection</location>
    </subcellularLocation>
    <subcellularLocation>
        <location evidence="3">Cytoplasm</location>
        <location evidence="3">Cytoskeleton</location>
    </subcellularLocation>
    <subcellularLocation>
        <location evidence="1">Recycling endosome</location>
    </subcellularLocation>
</comment>
<dbReference type="PROSITE" id="PS00478">
    <property type="entry name" value="LIM_DOMAIN_1"/>
    <property type="match status" value="1"/>
</dbReference>
<dbReference type="SUPFAM" id="SSF47576">
    <property type="entry name" value="Calponin-homology domain, CH-domain"/>
    <property type="match status" value="1"/>
</dbReference>
<evidence type="ECO:0000259" key="19">
    <source>
        <dbReference type="PROSITE" id="PS50021"/>
    </source>
</evidence>
<dbReference type="FunFam" id="1.10.418.10:FF:000055">
    <property type="entry name" value="MICAL-like protein 2"/>
    <property type="match status" value="1"/>
</dbReference>
<evidence type="ECO:0000259" key="21">
    <source>
        <dbReference type="PROSITE" id="PS51848"/>
    </source>
</evidence>
<dbReference type="PROSITE" id="PS50023">
    <property type="entry name" value="LIM_DOMAIN_2"/>
    <property type="match status" value="1"/>
</dbReference>
<evidence type="ECO:0000256" key="6">
    <source>
        <dbReference type="ARBA" id="ARBA00022490"/>
    </source>
</evidence>
<feature type="region of interest" description="Disordered" evidence="18">
    <location>
        <begin position="250"/>
        <end position="275"/>
    </location>
</feature>
<evidence type="ECO:0000256" key="1">
    <source>
        <dbReference type="ARBA" id="ARBA00004172"/>
    </source>
</evidence>
<evidence type="ECO:0000256" key="16">
    <source>
        <dbReference type="PROSITE-ProRule" id="PRU00125"/>
    </source>
</evidence>
<evidence type="ECO:0000256" key="11">
    <source>
        <dbReference type="ARBA" id="ARBA00023038"/>
    </source>
</evidence>
<dbReference type="Ensembl" id="ENSELUT00000091465.1">
    <property type="protein sequence ID" value="ENSELUP00000090918.1"/>
    <property type="gene ID" value="ENSELUG00000020456.3"/>
</dbReference>
<dbReference type="Gene3D" id="1.10.418.10">
    <property type="entry name" value="Calponin-like domain"/>
    <property type="match status" value="1"/>
</dbReference>
<dbReference type="PROSITE" id="PS51848">
    <property type="entry name" value="BMERB"/>
    <property type="match status" value="1"/>
</dbReference>
<evidence type="ECO:0000256" key="7">
    <source>
        <dbReference type="ARBA" id="ARBA00022553"/>
    </source>
</evidence>
<reference evidence="22 23" key="1">
    <citation type="submission" date="2020-02" db="EMBL/GenBank/DDBJ databases">
        <title>Esox lucius (northern pike) genome, fEsoLuc1, primary haplotype.</title>
        <authorList>
            <person name="Myers G."/>
            <person name="Karagic N."/>
            <person name="Meyer A."/>
            <person name="Pippel M."/>
            <person name="Reichard M."/>
            <person name="Winkler S."/>
            <person name="Tracey A."/>
            <person name="Sims Y."/>
            <person name="Howe K."/>
            <person name="Rhie A."/>
            <person name="Formenti G."/>
            <person name="Durbin R."/>
            <person name="Fedrigo O."/>
            <person name="Jarvis E.D."/>
        </authorList>
    </citation>
    <scope>NUCLEOTIDE SEQUENCE [LARGE SCALE GENOMIC DNA]</scope>
</reference>
<dbReference type="InterPro" id="IPR001715">
    <property type="entry name" value="CH_dom"/>
</dbReference>
<keyword evidence="8 16" id="KW-0479">Metal-binding</keyword>
<keyword evidence="11 16" id="KW-0440">LIM domain</keyword>
<keyword evidence="12 17" id="KW-0175">Coiled coil</keyword>
<evidence type="ECO:0000256" key="8">
    <source>
        <dbReference type="ARBA" id="ARBA00022723"/>
    </source>
</evidence>
<evidence type="ECO:0000256" key="10">
    <source>
        <dbReference type="ARBA" id="ARBA00022833"/>
    </source>
</evidence>
<keyword evidence="6" id="KW-0963">Cytoplasm</keyword>
<feature type="domain" description="BMERB" evidence="21">
    <location>
        <begin position="595"/>
        <end position="741"/>
    </location>
</feature>
<evidence type="ECO:0000256" key="15">
    <source>
        <dbReference type="ARBA" id="ARBA00023273"/>
    </source>
</evidence>
<evidence type="ECO:0000256" key="5">
    <source>
        <dbReference type="ARBA" id="ARBA00022475"/>
    </source>
</evidence>
<feature type="compositionally biased region" description="Pro residues" evidence="18">
    <location>
        <begin position="497"/>
        <end position="515"/>
    </location>
</feature>
<dbReference type="SMART" id="SM00132">
    <property type="entry name" value="LIM"/>
    <property type="match status" value="1"/>
</dbReference>
<feature type="coiled-coil region" evidence="17">
    <location>
        <begin position="610"/>
        <end position="644"/>
    </location>
</feature>
<dbReference type="CDD" id="cd21253">
    <property type="entry name" value="CH_MICALL2"/>
    <property type="match status" value="1"/>
</dbReference>
<keyword evidence="10 16" id="KW-0862">Zinc</keyword>
<keyword evidence="13" id="KW-0472">Membrane</keyword>
<keyword evidence="14" id="KW-0206">Cytoskeleton</keyword>